<dbReference type="InterPro" id="IPR036236">
    <property type="entry name" value="Znf_C2H2_sf"/>
</dbReference>
<dbReference type="Proteomes" id="UP000028582">
    <property type="component" value="Unassembled WGS sequence"/>
</dbReference>
<dbReference type="EMBL" id="ANJA01000372">
    <property type="protein sequence ID" value="ETO84050.1"/>
    <property type="molecule type" value="Genomic_DNA"/>
</dbReference>
<dbReference type="GO" id="GO:0008270">
    <property type="term" value="F:zinc ion binding"/>
    <property type="evidence" value="ECO:0007669"/>
    <property type="project" value="UniProtKB-KW"/>
</dbReference>
<dbReference type="AlphaFoldDB" id="A0A081AYT9"/>
<reference evidence="4 5" key="1">
    <citation type="submission" date="2013-11" db="EMBL/GenBank/DDBJ databases">
        <title>The Genome Sequence of Phytophthora parasitica P1976.</title>
        <authorList>
            <consortium name="The Broad Institute Genomics Platform"/>
            <person name="Russ C."/>
            <person name="Tyler B."/>
            <person name="Panabieres F."/>
            <person name="Shan W."/>
            <person name="Tripathy S."/>
            <person name="Grunwald N."/>
            <person name="Machado M."/>
            <person name="Johnson C.S."/>
            <person name="Walker B."/>
            <person name="Young S."/>
            <person name="Zeng Q."/>
            <person name="Gargeya S."/>
            <person name="Fitzgerald M."/>
            <person name="Haas B."/>
            <person name="Abouelleil A."/>
            <person name="Allen A.W."/>
            <person name="Alvarado L."/>
            <person name="Arachchi H.M."/>
            <person name="Berlin A.M."/>
            <person name="Chapman S.B."/>
            <person name="Gainer-Dewar J."/>
            <person name="Goldberg J."/>
            <person name="Griggs A."/>
            <person name="Gujja S."/>
            <person name="Hansen M."/>
            <person name="Howarth C."/>
            <person name="Imamovic A."/>
            <person name="Ireland A."/>
            <person name="Larimer J."/>
            <person name="McCowan C."/>
            <person name="Murphy C."/>
            <person name="Pearson M."/>
            <person name="Poon T.W."/>
            <person name="Priest M."/>
            <person name="Roberts A."/>
            <person name="Saif S."/>
            <person name="Shea T."/>
            <person name="Sisk P."/>
            <person name="Sykes S."/>
            <person name="Wortman J."/>
            <person name="Nusbaum C."/>
            <person name="Birren B."/>
        </authorList>
    </citation>
    <scope>NUCLEOTIDE SEQUENCE [LARGE SCALE GENOMIC DNA]</scope>
    <source>
        <strain evidence="4 5">P1976</strain>
    </source>
</reference>
<organism evidence="4 5">
    <name type="scientific">Phytophthora nicotianae P1976</name>
    <dbReference type="NCBI Taxonomy" id="1317066"/>
    <lineage>
        <taxon>Eukaryota</taxon>
        <taxon>Sar</taxon>
        <taxon>Stramenopiles</taxon>
        <taxon>Oomycota</taxon>
        <taxon>Peronosporomycetes</taxon>
        <taxon>Peronosporales</taxon>
        <taxon>Peronosporaceae</taxon>
        <taxon>Phytophthora</taxon>
    </lineage>
</organism>
<evidence type="ECO:0000256" key="2">
    <source>
        <dbReference type="SAM" id="MobiDB-lite"/>
    </source>
</evidence>
<dbReference type="PROSITE" id="PS50157">
    <property type="entry name" value="ZINC_FINGER_C2H2_2"/>
    <property type="match status" value="1"/>
</dbReference>
<evidence type="ECO:0000259" key="3">
    <source>
        <dbReference type="PROSITE" id="PS50157"/>
    </source>
</evidence>
<proteinExistence type="predicted"/>
<evidence type="ECO:0000256" key="1">
    <source>
        <dbReference type="PROSITE-ProRule" id="PRU00042"/>
    </source>
</evidence>
<dbReference type="InterPro" id="IPR013087">
    <property type="entry name" value="Znf_C2H2_type"/>
</dbReference>
<feature type="domain" description="C2H2-type" evidence="3">
    <location>
        <begin position="178"/>
        <end position="209"/>
    </location>
</feature>
<protein>
    <recommendedName>
        <fullName evidence="3">C2H2-type domain-containing protein</fullName>
    </recommendedName>
</protein>
<dbReference type="Gene3D" id="3.30.160.60">
    <property type="entry name" value="Classic Zinc Finger"/>
    <property type="match status" value="1"/>
</dbReference>
<name>A0A081AYT9_PHYNI</name>
<comment type="caution">
    <text evidence="4">The sequence shown here is derived from an EMBL/GenBank/DDBJ whole genome shotgun (WGS) entry which is preliminary data.</text>
</comment>
<dbReference type="SUPFAM" id="SSF57667">
    <property type="entry name" value="beta-beta-alpha zinc fingers"/>
    <property type="match status" value="1"/>
</dbReference>
<evidence type="ECO:0000313" key="4">
    <source>
        <dbReference type="EMBL" id="ETO84050.1"/>
    </source>
</evidence>
<keyword evidence="1" id="KW-0863">Zinc-finger</keyword>
<accession>A0A081AYT9</accession>
<dbReference type="OrthoDB" id="123221at2759"/>
<keyword evidence="1" id="KW-0862">Zinc</keyword>
<dbReference type="Pfam" id="PF12874">
    <property type="entry name" value="zf-met"/>
    <property type="match status" value="1"/>
</dbReference>
<evidence type="ECO:0000313" key="5">
    <source>
        <dbReference type="Proteomes" id="UP000028582"/>
    </source>
</evidence>
<sequence length="253" mass="28702">MAPKPTLPACGYLVAYLGLSPDTLNALLEEAKTRTYTPIFKDVSDDNHDTYREQSRVHVFSFLRSTPGGEEQESHQDSPESVITEASKNKSTRVPASMILALEEGTSLRVYDGCFIARDDTKSRVVHIPVGFCIIFRGDLIHNGMPYDVVNHRIHCYLSFRGLKWEPDVVNSVLPKTYSCQYCGIKYGDSAAMRSHRRFCTRNHEAAKNEETRRRTDNKEGEWTCPVCLKTFTKSGSLRSHTFRGCNKKRKAD</sequence>
<keyword evidence="1" id="KW-0479">Metal-binding</keyword>
<gene>
    <name evidence="4" type="ORF">F444_02003</name>
</gene>
<feature type="region of interest" description="Disordered" evidence="2">
    <location>
        <begin position="66"/>
        <end position="89"/>
    </location>
</feature>